<reference evidence="4" key="1">
    <citation type="submission" date="2020-09" db="EMBL/GenBank/DDBJ databases">
        <title>Draft Genome Sequence of Paenibacillus sp. WST5.</title>
        <authorList>
            <person name="Bao Z."/>
        </authorList>
    </citation>
    <scope>NUCLEOTIDE SEQUENCE</scope>
    <source>
        <strain evidence="4">WST5</strain>
    </source>
</reference>
<dbReference type="PRINTS" id="PR00080">
    <property type="entry name" value="SDRFAMILY"/>
</dbReference>
<dbReference type="Proteomes" id="UP000650466">
    <property type="component" value="Unassembled WGS sequence"/>
</dbReference>
<sequence>MKMDSNTILITGGTSGIGLELAAQLLQLGNTVIITGRDQSKLILAKKKLPNVHTFQCDVSDPKAISDLFEKVISQFPELNFLINNAGVMRALNLHTKEVDLEDISSEIDINLSGSIRMVKQFLSHLKAKKSAAIMNVSSALAFVPYPVLPVYCATKAGIHSFTQSLRMQLKNSNIKVFELAPPTIQTPLIKALNGYEIKGVKPMDAGKMVRYTIESLKKDRFEILPGQSSLLKFMSRVAPQFMLNQMSKTVDNMLTQTKS</sequence>
<organism evidence="4 5">
    <name type="scientific">Paenibacillus sedimenti</name>
    <dbReference type="NCBI Taxonomy" id="2770274"/>
    <lineage>
        <taxon>Bacteria</taxon>
        <taxon>Bacillati</taxon>
        <taxon>Bacillota</taxon>
        <taxon>Bacilli</taxon>
        <taxon>Bacillales</taxon>
        <taxon>Paenibacillaceae</taxon>
        <taxon>Paenibacillus</taxon>
    </lineage>
</organism>
<name>A0A926QMB2_9BACL</name>
<protein>
    <submittedName>
        <fullName evidence="4">SDR family NAD(P)-dependent oxidoreductase</fullName>
    </submittedName>
</protein>
<keyword evidence="2" id="KW-0560">Oxidoreductase</keyword>
<gene>
    <name evidence="4" type="ORF">ICC18_27060</name>
</gene>
<dbReference type="InterPro" id="IPR002347">
    <property type="entry name" value="SDR_fam"/>
</dbReference>
<dbReference type="RefSeq" id="WP_188177516.1">
    <property type="nucleotide sequence ID" value="NZ_JACVVD010000012.1"/>
</dbReference>
<evidence type="ECO:0000256" key="3">
    <source>
        <dbReference type="RuleBase" id="RU000363"/>
    </source>
</evidence>
<dbReference type="GO" id="GO:0016491">
    <property type="term" value="F:oxidoreductase activity"/>
    <property type="evidence" value="ECO:0007669"/>
    <property type="project" value="UniProtKB-KW"/>
</dbReference>
<dbReference type="Gene3D" id="3.40.50.720">
    <property type="entry name" value="NAD(P)-binding Rossmann-like Domain"/>
    <property type="match status" value="1"/>
</dbReference>
<dbReference type="SUPFAM" id="SSF51735">
    <property type="entry name" value="NAD(P)-binding Rossmann-fold domains"/>
    <property type="match status" value="1"/>
</dbReference>
<evidence type="ECO:0000256" key="1">
    <source>
        <dbReference type="ARBA" id="ARBA00006484"/>
    </source>
</evidence>
<evidence type="ECO:0000313" key="4">
    <source>
        <dbReference type="EMBL" id="MBD0383743.1"/>
    </source>
</evidence>
<accession>A0A926QMB2</accession>
<keyword evidence="5" id="KW-1185">Reference proteome</keyword>
<dbReference type="Pfam" id="PF00106">
    <property type="entry name" value="adh_short"/>
    <property type="match status" value="1"/>
</dbReference>
<proteinExistence type="inferred from homology"/>
<dbReference type="EMBL" id="JACVVD010000012">
    <property type="protein sequence ID" value="MBD0383743.1"/>
    <property type="molecule type" value="Genomic_DNA"/>
</dbReference>
<dbReference type="PRINTS" id="PR00081">
    <property type="entry name" value="GDHRDH"/>
</dbReference>
<comment type="caution">
    <text evidence="4">The sequence shown here is derived from an EMBL/GenBank/DDBJ whole genome shotgun (WGS) entry which is preliminary data.</text>
</comment>
<dbReference type="PANTHER" id="PTHR44196:SF1">
    <property type="entry name" value="DEHYDROGENASE_REDUCTASE SDR FAMILY MEMBER 7B"/>
    <property type="match status" value="1"/>
</dbReference>
<comment type="similarity">
    <text evidence="1 3">Belongs to the short-chain dehydrogenases/reductases (SDR) family.</text>
</comment>
<dbReference type="AlphaFoldDB" id="A0A926QMB2"/>
<dbReference type="InterPro" id="IPR036291">
    <property type="entry name" value="NAD(P)-bd_dom_sf"/>
</dbReference>
<dbReference type="PROSITE" id="PS00061">
    <property type="entry name" value="ADH_SHORT"/>
    <property type="match status" value="1"/>
</dbReference>
<evidence type="ECO:0000313" key="5">
    <source>
        <dbReference type="Proteomes" id="UP000650466"/>
    </source>
</evidence>
<dbReference type="PANTHER" id="PTHR44196">
    <property type="entry name" value="DEHYDROGENASE/REDUCTASE SDR FAMILY MEMBER 7B"/>
    <property type="match status" value="1"/>
</dbReference>
<dbReference type="GO" id="GO:0016020">
    <property type="term" value="C:membrane"/>
    <property type="evidence" value="ECO:0007669"/>
    <property type="project" value="TreeGrafter"/>
</dbReference>
<evidence type="ECO:0000256" key="2">
    <source>
        <dbReference type="ARBA" id="ARBA00023002"/>
    </source>
</evidence>
<dbReference type="InterPro" id="IPR020904">
    <property type="entry name" value="Sc_DH/Rdtase_CS"/>
</dbReference>